<dbReference type="Proteomes" id="UP001190700">
    <property type="component" value="Unassembled WGS sequence"/>
</dbReference>
<dbReference type="EMBL" id="LGRX02020796">
    <property type="protein sequence ID" value="KAK3257257.1"/>
    <property type="molecule type" value="Genomic_DNA"/>
</dbReference>
<dbReference type="AlphaFoldDB" id="A0AAE0FCI1"/>
<keyword evidence="3" id="KW-1185">Reference proteome</keyword>
<protein>
    <recommendedName>
        <fullName evidence="1">Endonuclease/exonuclease/phosphatase domain-containing protein</fullName>
    </recommendedName>
</protein>
<accession>A0AAE0FCI1</accession>
<dbReference type="InterPro" id="IPR051916">
    <property type="entry name" value="GPI-anchor_lipid_remodeler"/>
</dbReference>
<dbReference type="SUPFAM" id="SSF56219">
    <property type="entry name" value="DNase I-like"/>
    <property type="match status" value="1"/>
</dbReference>
<proteinExistence type="predicted"/>
<organism evidence="2 3">
    <name type="scientific">Cymbomonas tetramitiformis</name>
    <dbReference type="NCBI Taxonomy" id="36881"/>
    <lineage>
        <taxon>Eukaryota</taxon>
        <taxon>Viridiplantae</taxon>
        <taxon>Chlorophyta</taxon>
        <taxon>Pyramimonadophyceae</taxon>
        <taxon>Pyramimonadales</taxon>
        <taxon>Pyramimonadaceae</taxon>
        <taxon>Cymbomonas</taxon>
    </lineage>
</organism>
<sequence>MRAGACADRVCAILVRHTLPRCRRGNAAEGIRVSKFRRNFCRTVKASSESPAHLRLVSYNVHAWRDSQHTDNWERVMALVDTLQPDVLCLNEVLHPFVPPSDGGVYWNEVKAKRGRSYIPKDPPPQEADTYLTRLASSAGFEYAVFAEATREGFFGAFGFGNAILSRYPLLGVQTKRLEAEAGDINLGDQVREYVEGRSAVSATVEVPLPRGIPGAEVGLLAVCCTHLDHKSEELREKQIEAVIQWLKETTRADVAHCICGDLNAFQRADHDDETWSRICKMYVENFSARPPPESSLVLDAISRAGFQDTFYTSKAFKDNMPTSIHPVGNFAKRKNDTLNSNLQKEVAAEYPAPTCWTHLPLMRIDHIMLAQPTLQDTDQIHQTLRVRQHVRVDDTASDHFPLLADFDFV</sequence>
<name>A0AAE0FCI1_9CHLO</name>
<gene>
    <name evidence="2" type="ORF">CYMTET_33648</name>
</gene>
<evidence type="ECO:0000259" key="1">
    <source>
        <dbReference type="Pfam" id="PF03372"/>
    </source>
</evidence>
<dbReference type="Pfam" id="PF03372">
    <property type="entry name" value="Exo_endo_phos"/>
    <property type="match status" value="1"/>
</dbReference>
<evidence type="ECO:0000313" key="3">
    <source>
        <dbReference type="Proteomes" id="UP001190700"/>
    </source>
</evidence>
<dbReference type="Gene3D" id="3.60.10.10">
    <property type="entry name" value="Endonuclease/exonuclease/phosphatase"/>
    <property type="match status" value="1"/>
</dbReference>
<feature type="domain" description="Endonuclease/exonuclease/phosphatase" evidence="1">
    <location>
        <begin position="58"/>
        <end position="400"/>
    </location>
</feature>
<dbReference type="InterPro" id="IPR005135">
    <property type="entry name" value="Endo/exonuclease/phosphatase"/>
</dbReference>
<dbReference type="PANTHER" id="PTHR14859:SF0">
    <property type="entry name" value="ENDONUCLEASE_EXONUCLEASE_PHOSPHATASE FAMILY PROTEIN, EXPRESSED"/>
    <property type="match status" value="1"/>
</dbReference>
<evidence type="ECO:0000313" key="2">
    <source>
        <dbReference type="EMBL" id="KAK3257257.1"/>
    </source>
</evidence>
<dbReference type="GO" id="GO:0006506">
    <property type="term" value="P:GPI anchor biosynthetic process"/>
    <property type="evidence" value="ECO:0007669"/>
    <property type="project" value="TreeGrafter"/>
</dbReference>
<reference evidence="2 3" key="1">
    <citation type="journal article" date="2015" name="Genome Biol. Evol.">
        <title>Comparative Genomics of a Bacterivorous Green Alga Reveals Evolutionary Causalities and Consequences of Phago-Mixotrophic Mode of Nutrition.</title>
        <authorList>
            <person name="Burns J.A."/>
            <person name="Paasch A."/>
            <person name="Narechania A."/>
            <person name="Kim E."/>
        </authorList>
    </citation>
    <scope>NUCLEOTIDE SEQUENCE [LARGE SCALE GENOMIC DNA]</scope>
    <source>
        <strain evidence="2 3">PLY_AMNH</strain>
    </source>
</reference>
<dbReference type="PANTHER" id="PTHR14859">
    <property type="entry name" value="CALCOFLUOR WHITE HYPERSENSITIVE PROTEIN PRECURSOR"/>
    <property type="match status" value="1"/>
</dbReference>
<comment type="caution">
    <text evidence="2">The sequence shown here is derived from an EMBL/GenBank/DDBJ whole genome shotgun (WGS) entry which is preliminary data.</text>
</comment>
<dbReference type="GO" id="GO:0003824">
    <property type="term" value="F:catalytic activity"/>
    <property type="evidence" value="ECO:0007669"/>
    <property type="project" value="InterPro"/>
</dbReference>
<dbReference type="GO" id="GO:0016020">
    <property type="term" value="C:membrane"/>
    <property type="evidence" value="ECO:0007669"/>
    <property type="project" value="GOC"/>
</dbReference>
<dbReference type="InterPro" id="IPR036691">
    <property type="entry name" value="Endo/exonu/phosph_ase_sf"/>
</dbReference>
<dbReference type="GO" id="GO:0005783">
    <property type="term" value="C:endoplasmic reticulum"/>
    <property type="evidence" value="ECO:0007669"/>
    <property type="project" value="TreeGrafter"/>
</dbReference>